<sequence length="82" mass="9670">MTFEPKALWIKWWNSWAVYPQSYKVAVHNFTFHISTACYNNDNTAFLKKPIVEKAAFTASRAFVQWYQNAYFYLQANLSTSC</sequence>
<dbReference type="EMBL" id="DSGB01000006">
    <property type="protein sequence ID" value="HER96911.1"/>
    <property type="molecule type" value="Genomic_DNA"/>
</dbReference>
<dbReference type="AlphaFoldDB" id="A0A7V2B250"/>
<accession>A0A7V2B250</accession>
<gene>
    <name evidence="1" type="ORF">ENO59_10455</name>
</gene>
<evidence type="ECO:0000313" key="1">
    <source>
        <dbReference type="EMBL" id="HER96911.1"/>
    </source>
</evidence>
<reference evidence="1" key="1">
    <citation type="journal article" date="2020" name="mSystems">
        <title>Genome- and Community-Level Interaction Insights into Carbon Utilization and Element Cycling Functions of Hydrothermarchaeota in Hydrothermal Sediment.</title>
        <authorList>
            <person name="Zhou Z."/>
            <person name="Liu Y."/>
            <person name="Xu W."/>
            <person name="Pan J."/>
            <person name="Luo Z.H."/>
            <person name="Li M."/>
        </authorList>
    </citation>
    <scope>NUCLEOTIDE SEQUENCE [LARGE SCALE GENOMIC DNA]</scope>
    <source>
        <strain evidence="1">SpSt-143</strain>
    </source>
</reference>
<name>A0A7V2B250_RHOMR</name>
<protein>
    <submittedName>
        <fullName evidence="1">Uncharacterized protein</fullName>
    </submittedName>
</protein>
<organism evidence="1">
    <name type="scientific">Rhodothermus marinus</name>
    <name type="common">Rhodothermus obamensis</name>
    <dbReference type="NCBI Taxonomy" id="29549"/>
    <lineage>
        <taxon>Bacteria</taxon>
        <taxon>Pseudomonadati</taxon>
        <taxon>Rhodothermota</taxon>
        <taxon>Rhodothermia</taxon>
        <taxon>Rhodothermales</taxon>
        <taxon>Rhodothermaceae</taxon>
        <taxon>Rhodothermus</taxon>
    </lineage>
</organism>
<proteinExistence type="predicted"/>
<comment type="caution">
    <text evidence="1">The sequence shown here is derived from an EMBL/GenBank/DDBJ whole genome shotgun (WGS) entry which is preliminary data.</text>
</comment>